<reference evidence="2" key="1">
    <citation type="submission" date="2001-12" db="EMBL/GenBank/DDBJ databases">
        <authorList>
            <person name="Stapleton M."/>
            <person name="Brokstein P."/>
            <person name="Hong L."/>
            <person name="Agbayani A."/>
            <person name="Carlson J."/>
            <person name="Champe M."/>
            <person name="Chavez C."/>
            <person name="Dorsett V."/>
            <person name="Dresnek D."/>
            <person name="Farfan D."/>
            <person name="Frise E."/>
            <person name="George R."/>
            <person name="Gonzalez M."/>
            <person name="Guarin H."/>
            <person name="Kronmiller B."/>
            <person name="Li P."/>
            <person name="Liao G."/>
            <person name="Miranda A."/>
            <person name="Mungall C.J."/>
            <person name="Nunoo J."/>
            <person name="Pacleb J."/>
            <person name="Paragas V."/>
            <person name="Park S."/>
            <person name="Patel S."/>
            <person name="Phouanenavong S."/>
            <person name="Wan K."/>
            <person name="Yu C."/>
            <person name="Lewis S.E."/>
            <person name="Rubin G.M."/>
            <person name="Celniker S."/>
        </authorList>
    </citation>
    <scope>NUCLEOTIDE SEQUENCE</scope>
    <source>
        <strain evidence="2">Berkeley</strain>
    </source>
</reference>
<evidence type="ECO:0000256" key="1">
    <source>
        <dbReference type="SAM" id="MobiDB-lite"/>
    </source>
</evidence>
<dbReference type="IntAct" id="Q9W3A6">
    <property type="interactions" value="1"/>
</dbReference>
<dbReference type="AlphaFoldDB" id="Q9W3A6"/>
<dbReference type="UCSC" id="CG10962-RA">
    <property type="organism name" value="d. melanogaster"/>
</dbReference>
<accession>Q9W3A6</accession>
<dbReference type="EMBL" id="AY071262">
    <property type="protein sequence ID" value="AAL48884.1"/>
    <property type="molecule type" value="mRNA"/>
</dbReference>
<protein>
    <submittedName>
        <fullName evidence="2">RE29909p</fullName>
    </submittedName>
</protein>
<sequence>MNNHKEMQSQPKQHQSRLGGHRDRSGRNEGQAGRGNPPGGRRRSGCTVRPIHATAHSGGADNAEGGGRIFLIARQHNAAPEIRQSTCSGTVKIK</sequence>
<name>Q9W3A6_DROME</name>
<organism evidence="2">
    <name type="scientific">Drosophila melanogaster</name>
    <name type="common">Fruit fly</name>
    <dbReference type="NCBI Taxonomy" id="7227"/>
    <lineage>
        <taxon>Eukaryota</taxon>
        <taxon>Metazoa</taxon>
        <taxon>Ecdysozoa</taxon>
        <taxon>Arthropoda</taxon>
        <taxon>Hexapoda</taxon>
        <taxon>Insecta</taxon>
        <taxon>Pterygota</taxon>
        <taxon>Neoptera</taxon>
        <taxon>Endopterygota</taxon>
        <taxon>Diptera</taxon>
        <taxon>Brachycera</taxon>
        <taxon>Muscomorpha</taxon>
        <taxon>Ephydroidea</taxon>
        <taxon>Drosophilidae</taxon>
        <taxon>Drosophila</taxon>
        <taxon>Sophophora</taxon>
    </lineage>
</organism>
<feature type="region of interest" description="Disordered" evidence="1">
    <location>
        <begin position="1"/>
        <end position="65"/>
    </location>
</feature>
<accession>Q8SYX4</accession>
<evidence type="ECO:0000313" key="2">
    <source>
        <dbReference type="EMBL" id="AAL48884.1"/>
    </source>
</evidence>
<proteinExistence type="evidence at transcript level"/>